<evidence type="ECO:0000256" key="2">
    <source>
        <dbReference type="SAM" id="Phobius"/>
    </source>
</evidence>
<keyword evidence="2" id="KW-1133">Transmembrane helix</keyword>
<keyword evidence="2" id="KW-0472">Membrane</keyword>
<feature type="transmembrane region" description="Helical" evidence="2">
    <location>
        <begin position="526"/>
        <end position="552"/>
    </location>
</feature>
<gene>
    <name evidence="3" type="ORF">ECRASSUSDP1_LOCUS25579</name>
</gene>
<accession>A0AAD1Y3V5</accession>
<feature type="transmembrane region" description="Helical" evidence="2">
    <location>
        <begin position="679"/>
        <end position="699"/>
    </location>
</feature>
<keyword evidence="2" id="KW-0812">Transmembrane</keyword>
<evidence type="ECO:0000313" key="4">
    <source>
        <dbReference type="Proteomes" id="UP001295684"/>
    </source>
</evidence>
<keyword evidence="4" id="KW-1185">Reference proteome</keyword>
<dbReference type="AlphaFoldDB" id="A0AAD1Y3V5"/>
<feature type="transmembrane region" description="Helical" evidence="2">
    <location>
        <begin position="207"/>
        <end position="227"/>
    </location>
</feature>
<comment type="caution">
    <text evidence="3">The sequence shown here is derived from an EMBL/GenBank/DDBJ whole genome shotgun (WGS) entry which is preliminary data.</text>
</comment>
<proteinExistence type="predicted"/>
<protein>
    <submittedName>
        <fullName evidence="3">Uncharacterized protein</fullName>
    </submittedName>
</protein>
<evidence type="ECO:0000256" key="1">
    <source>
        <dbReference type="SAM" id="MobiDB-lite"/>
    </source>
</evidence>
<feature type="transmembrane region" description="Helical" evidence="2">
    <location>
        <begin position="558"/>
        <end position="579"/>
    </location>
</feature>
<feature type="transmembrane region" description="Helical" evidence="2">
    <location>
        <begin position="136"/>
        <end position="156"/>
    </location>
</feature>
<feature type="region of interest" description="Disordered" evidence="1">
    <location>
        <begin position="1"/>
        <end position="30"/>
    </location>
</feature>
<sequence length="704" mass="82657">MEVRHKRDPKTKTQEISKSKKPSIRGSSRRDLLNYRISQRLGVREEENIEFYPTFEKSPNDYANVEKSVSSDSSLEKESVGPLQKGSGNSFIKLLLKKIKIEGDIKKFMKSIITKNYADTQEYNPKFNFLRCLKVFIYHMGWFCFGYLFGLVLILIEGRNLTKNMGFLIGKQVKLAAPQTVAHFCFLSYLVLTFIIPNKSWYGDNGWRFLVVIMMCRAFVIGVRYGFMSKMRYKLLKSKANFDWITADFLFFGWLELTPKTLRQEIAATKARIEINEDEFEFTFSKDLPKALDIKLSKDDYYEDSKNNSEFKNSIHLQKQIISNKRRASEMSFDEEMTMIHQPEISTPRRANLRDSKKSIMQIYARFRPKEKVKKSESIVSRKLFKGEPILREMGLLESTLNSSFAPLIVIVIVRLILPTLSNLIENDFKLGLHWYEYSLIVFESIIIMLIYGVNLTFMYAGVIDFRRKLFFMKILNNLISPNKDKDFIFSSYFPTLNICSIRNLNSWLLLREAALDLGKKYTQRIFVYCSVFMFFYLSLFALIVLSLLRLLRYDFSIGFYITGTFDVLVILGIMLTIIRMGAKVNKFYDKHKRSILWIKKQVWKAKTNYGLVISQKYCRYLNQKKFAEMLQSMNLKRNKREEYFDKLLEQIDIIKEQLEFSKETDPLKLMGLTCSDQLLASIYTGLASIAFAFFQSFYLELRE</sequence>
<dbReference type="EMBL" id="CAMPGE010026369">
    <property type="protein sequence ID" value="CAI2384059.1"/>
    <property type="molecule type" value="Genomic_DNA"/>
</dbReference>
<dbReference type="Proteomes" id="UP001295684">
    <property type="component" value="Unassembled WGS sequence"/>
</dbReference>
<organism evidence="3 4">
    <name type="scientific">Euplotes crassus</name>
    <dbReference type="NCBI Taxonomy" id="5936"/>
    <lineage>
        <taxon>Eukaryota</taxon>
        <taxon>Sar</taxon>
        <taxon>Alveolata</taxon>
        <taxon>Ciliophora</taxon>
        <taxon>Intramacronucleata</taxon>
        <taxon>Spirotrichea</taxon>
        <taxon>Hypotrichia</taxon>
        <taxon>Euplotida</taxon>
        <taxon>Euplotidae</taxon>
        <taxon>Moneuplotes</taxon>
    </lineage>
</organism>
<reference evidence="3" key="1">
    <citation type="submission" date="2023-07" db="EMBL/GenBank/DDBJ databases">
        <authorList>
            <consortium name="AG Swart"/>
            <person name="Singh M."/>
            <person name="Singh A."/>
            <person name="Seah K."/>
            <person name="Emmerich C."/>
        </authorList>
    </citation>
    <scope>NUCLEOTIDE SEQUENCE</scope>
    <source>
        <strain evidence="3">DP1</strain>
    </source>
</reference>
<feature type="transmembrane region" description="Helical" evidence="2">
    <location>
        <begin position="400"/>
        <end position="418"/>
    </location>
</feature>
<name>A0AAD1Y3V5_EUPCR</name>
<feature type="compositionally biased region" description="Basic and acidic residues" evidence="1">
    <location>
        <begin position="1"/>
        <end position="18"/>
    </location>
</feature>
<feature type="transmembrane region" description="Helical" evidence="2">
    <location>
        <begin position="176"/>
        <end position="195"/>
    </location>
</feature>
<evidence type="ECO:0000313" key="3">
    <source>
        <dbReference type="EMBL" id="CAI2384059.1"/>
    </source>
</evidence>
<feature type="transmembrane region" description="Helical" evidence="2">
    <location>
        <begin position="438"/>
        <end position="464"/>
    </location>
</feature>